<reference evidence="1 2" key="1">
    <citation type="submission" date="2014-03" db="EMBL/GenBank/DDBJ databases">
        <title>Sequencing and Comparison of Genomes and Transcriptome Profiles of Human Ehrlichiosis Agents.</title>
        <authorList>
            <person name="Lin M."/>
            <person name="Daugherty S.C."/>
            <person name="Nagaraj S."/>
            <person name="Cheng Z."/>
            <person name="Xiong Q."/>
            <person name="Lin F.-Y."/>
            <person name="Sengamalay N."/>
            <person name="Ott S."/>
            <person name="Godinez A."/>
            <person name="Tallon L.J."/>
            <person name="Sadzewicz L."/>
            <person name="Fraser C.M."/>
            <person name="Dunning Hotopp J.C."/>
            <person name="Rikihisa Y."/>
        </authorList>
    </citation>
    <scope>NUCLEOTIDE SEQUENCE [LARGE SCALE GENOMIC DNA]</scope>
    <source>
        <strain evidence="1 2">Oregon</strain>
    </source>
</reference>
<keyword evidence="2" id="KW-1185">Reference proteome</keyword>
<sequence>MSQFSKRLPITGGADYVKLMFPFLYTVPIYPSGTIRKAKTFKLFLDGKIITKSIEIAHSLFSQGVYY</sequence>
<evidence type="ECO:0000313" key="1">
    <source>
        <dbReference type="EMBL" id="AHX11721.1"/>
    </source>
</evidence>
<dbReference type="AlphaFoldDB" id="X5H564"/>
<organism evidence="1 2">
    <name type="scientific">Neorickettsia helminthoeca str. Oregon</name>
    <dbReference type="NCBI Taxonomy" id="1286528"/>
    <lineage>
        <taxon>Bacteria</taxon>
        <taxon>Pseudomonadati</taxon>
        <taxon>Pseudomonadota</taxon>
        <taxon>Alphaproteobacteria</taxon>
        <taxon>Rickettsiales</taxon>
        <taxon>Anaplasmataceae</taxon>
        <taxon>Neorickettsia</taxon>
    </lineage>
</organism>
<accession>X5H564</accession>
<dbReference type="KEGG" id="nhm:NHE_0795"/>
<evidence type="ECO:0000313" key="2">
    <source>
        <dbReference type="Proteomes" id="UP000023755"/>
    </source>
</evidence>
<protein>
    <submittedName>
        <fullName evidence="1">Uncharacterized protein</fullName>
    </submittedName>
</protein>
<dbReference type="HOGENOM" id="CLU_2808045_0_0_5"/>
<dbReference type="EMBL" id="CP007481">
    <property type="protein sequence ID" value="AHX11721.1"/>
    <property type="molecule type" value="Genomic_DNA"/>
</dbReference>
<proteinExistence type="predicted"/>
<name>X5H564_9RICK</name>
<gene>
    <name evidence="1" type="ORF">NHE_0795</name>
</gene>
<dbReference type="Proteomes" id="UP000023755">
    <property type="component" value="Chromosome"/>
</dbReference>
<dbReference type="STRING" id="1286528.NHE_0795"/>